<dbReference type="InterPro" id="IPR011006">
    <property type="entry name" value="CheY-like_superfamily"/>
</dbReference>
<dbReference type="RefSeq" id="WP_162458865.1">
    <property type="nucleotide sequence ID" value="NZ_AP021879.1"/>
</dbReference>
<dbReference type="Pfam" id="PF00072">
    <property type="entry name" value="Response_reg"/>
    <property type="match status" value="1"/>
</dbReference>
<keyword evidence="11" id="KW-1133">Transmembrane helix</keyword>
<evidence type="ECO:0000256" key="5">
    <source>
        <dbReference type="ARBA" id="ARBA00022741"/>
    </source>
</evidence>
<evidence type="ECO:0000259" key="14">
    <source>
        <dbReference type="PROSITE" id="PS50113"/>
    </source>
</evidence>
<dbReference type="SMART" id="SM00387">
    <property type="entry name" value="HATPase_c"/>
    <property type="match status" value="1"/>
</dbReference>
<proteinExistence type="predicted"/>
<dbReference type="GO" id="GO:0000155">
    <property type="term" value="F:phosphorelay sensor kinase activity"/>
    <property type="evidence" value="ECO:0007669"/>
    <property type="project" value="InterPro"/>
</dbReference>
<dbReference type="InterPro" id="IPR003661">
    <property type="entry name" value="HisK_dim/P_dom"/>
</dbReference>
<dbReference type="SMART" id="SM00388">
    <property type="entry name" value="HisKA"/>
    <property type="match status" value="1"/>
</dbReference>
<evidence type="ECO:0000313" key="15">
    <source>
        <dbReference type="EMBL" id="BBO88822.1"/>
    </source>
</evidence>
<dbReference type="PANTHER" id="PTHR43065:SF46">
    <property type="entry name" value="C4-DICARBOXYLATE TRANSPORT SENSOR PROTEIN DCTB"/>
    <property type="match status" value="1"/>
</dbReference>
<keyword evidence="3 9" id="KW-0597">Phosphoprotein</keyword>
<feature type="domain" description="PAC" evidence="14">
    <location>
        <begin position="345"/>
        <end position="396"/>
    </location>
</feature>
<dbReference type="InterPro" id="IPR001789">
    <property type="entry name" value="Sig_transdc_resp-reg_receiver"/>
</dbReference>
<dbReference type="SUPFAM" id="SSF52172">
    <property type="entry name" value="CheY-like"/>
    <property type="match status" value="1"/>
</dbReference>
<keyword evidence="16" id="KW-1185">Reference proteome</keyword>
<keyword evidence="6" id="KW-0418">Kinase</keyword>
<evidence type="ECO:0000313" key="16">
    <source>
        <dbReference type="Proteomes" id="UP000422108"/>
    </source>
</evidence>
<feature type="domain" description="Histidine kinase" evidence="12">
    <location>
        <begin position="409"/>
        <end position="636"/>
    </location>
</feature>
<dbReference type="EMBL" id="AP021879">
    <property type="protein sequence ID" value="BBO88822.1"/>
    <property type="molecule type" value="Genomic_DNA"/>
</dbReference>
<dbReference type="Proteomes" id="UP000422108">
    <property type="component" value="Chromosome"/>
</dbReference>
<evidence type="ECO:0000256" key="10">
    <source>
        <dbReference type="SAM" id="Coils"/>
    </source>
</evidence>
<feature type="domain" description="Response regulatory" evidence="13">
    <location>
        <begin position="657"/>
        <end position="772"/>
    </location>
</feature>
<evidence type="ECO:0000256" key="2">
    <source>
        <dbReference type="ARBA" id="ARBA00012438"/>
    </source>
</evidence>
<dbReference type="InterPro" id="IPR005467">
    <property type="entry name" value="His_kinase_dom"/>
</dbReference>
<evidence type="ECO:0000259" key="12">
    <source>
        <dbReference type="PROSITE" id="PS50109"/>
    </source>
</evidence>
<dbReference type="EC" id="2.7.13.3" evidence="2"/>
<evidence type="ECO:0000256" key="7">
    <source>
        <dbReference type="ARBA" id="ARBA00022840"/>
    </source>
</evidence>
<keyword evidence="7" id="KW-0067">ATP-binding</keyword>
<dbReference type="InterPro" id="IPR036097">
    <property type="entry name" value="HisK_dim/P_sf"/>
</dbReference>
<gene>
    <name evidence="15" type="ORF">DSCOOX_20020</name>
</gene>
<dbReference type="SUPFAM" id="SSF55785">
    <property type="entry name" value="PYP-like sensor domain (PAS domain)"/>
    <property type="match status" value="1"/>
</dbReference>
<dbReference type="SUPFAM" id="SSF47384">
    <property type="entry name" value="Homodimeric domain of signal transducing histidine kinase"/>
    <property type="match status" value="1"/>
</dbReference>
<feature type="coiled-coil region" evidence="10">
    <location>
        <begin position="216"/>
        <end position="275"/>
    </location>
</feature>
<dbReference type="InterPro" id="IPR003594">
    <property type="entry name" value="HATPase_dom"/>
</dbReference>
<dbReference type="GO" id="GO:0005524">
    <property type="term" value="F:ATP binding"/>
    <property type="evidence" value="ECO:0007669"/>
    <property type="project" value="UniProtKB-KW"/>
</dbReference>
<dbReference type="CDD" id="cd00082">
    <property type="entry name" value="HisKA"/>
    <property type="match status" value="1"/>
</dbReference>
<name>A0A5K8A870_9BACT</name>
<dbReference type="SUPFAM" id="SSF55874">
    <property type="entry name" value="ATPase domain of HSP90 chaperone/DNA topoisomerase II/histidine kinase"/>
    <property type="match status" value="1"/>
</dbReference>
<dbReference type="InterPro" id="IPR035965">
    <property type="entry name" value="PAS-like_dom_sf"/>
</dbReference>
<dbReference type="Gene3D" id="1.10.287.130">
    <property type="match status" value="1"/>
</dbReference>
<feature type="transmembrane region" description="Helical" evidence="11">
    <location>
        <begin position="12"/>
        <end position="34"/>
    </location>
</feature>
<keyword evidence="10" id="KW-0175">Coiled coil</keyword>
<keyword evidence="8" id="KW-0902">Two-component regulatory system</keyword>
<dbReference type="Pfam" id="PF02518">
    <property type="entry name" value="HATPase_c"/>
    <property type="match status" value="1"/>
</dbReference>
<dbReference type="PROSITE" id="PS50109">
    <property type="entry name" value="HIS_KIN"/>
    <property type="match status" value="1"/>
</dbReference>
<dbReference type="Gene3D" id="3.30.565.10">
    <property type="entry name" value="Histidine kinase-like ATPase, C-terminal domain"/>
    <property type="match status" value="1"/>
</dbReference>
<evidence type="ECO:0000256" key="11">
    <source>
        <dbReference type="SAM" id="Phobius"/>
    </source>
</evidence>
<dbReference type="Gene3D" id="3.40.50.2300">
    <property type="match status" value="1"/>
</dbReference>
<dbReference type="PRINTS" id="PR00344">
    <property type="entry name" value="BCTRLSENSOR"/>
</dbReference>
<dbReference type="InterPro" id="IPR004358">
    <property type="entry name" value="Sig_transdc_His_kin-like_C"/>
</dbReference>
<keyword evidence="11" id="KW-0472">Membrane</keyword>
<dbReference type="PROSITE" id="PS50110">
    <property type="entry name" value="RESPONSE_REGULATORY"/>
    <property type="match status" value="1"/>
</dbReference>
<dbReference type="PANTHER" id="PTHR43065">
    <property type="entry name" value="SENSOR HISTIDINE KINASE"/>
    <property type="match status" value="1"/>
</dbReference>
<evidence type="ECO:0000256" key="6">
    <source>
        <dbReference type="ARBA" id="ARBA00022777"/>
    </source>
</evidence>
<organism evidence="15 16">
    <name type="scientific">Desulfosarcina ovata subsp. ovata</name>
    <dbReference type="NCBI Taxonomy" id="2752305"/>
    <lineage>
        <taxon>Bacteria</taxon>
        <taxon>Pseudomonadati</taxon>
        <taxon>Thermodesulfobacteriota</taxon>
        <taxon>Desulfobacteria</taxon>
        <taxon>Desulfobacterales</taxon>
        <taxon>Desulfosarcinaceae</taxon>
        <taxon>Desulfosarcina</taxon>
    </lineage>
</organism>
<dbReference type="InterPro" id="IPR036890">
    <property type="entry name" value="HATPase_C_sf"/>
</dbReference>
<dbReference type="InterPro" id="IPR000014">
    <property type="entry name" value="PAS"/>
</dbReference>
<dbReference type="CDD" id="cd00156">
    <property type="entry name" value="REC"/>
    <property type="match status" value="1"/>
</dbReference>
<dbReference type="PROSITE" id="PS50113">
    <property type="entry name" value="PAC"/>
    <property type="match status" value="1"/>
</dbReference>
<dbReference type="InterPro" id="IPR000700">
    <property type="entry name" value="PAS-assoc_C"/>
</dbReference>
<protein>
    <recommendedName>
        <fullName evidence="2">histidine kinase</fullName>
        <ecNumber evidence="2">2.7.13.3</ecNumber>
    </recommendedName>
</protein>
<reference evidence="15 16" key="1">
    <citation type="submission" date="2019-11" db="EMBL/GenBank/DDBJ databases">
        <title>Comparative genomics of hydrocarbon-degrading Desulfosarcina strains.</title>
        <authorList>
            <person name="Watanabe M."/>
            <person name="Kojima H."/>
            <person name="Fukui M."/>
        </authorList>
    </citation>
    <scope>NUCLEOTIDE SEQUENCE [LARGE SCALE GENOMIC DNA]</scope>
    <source>
        <strain evidence="16">oXyS1</strain>
    </source>
</reference>
<keyword evidence="4" id="KW-0808">Transferase</keyword>
<evidence type="ECO:0000259" key="13">
    <source>
        <dbReference type="PROSITE" id="PS50110"/>
    </source>
</evidence>
<keyword evidence="11" id="KW-0812">Transmembrane</keyword>
<feature type="modified residue" description="4-aspartylphosphate" evidence="9">
    <location>
        <position position="706"/>
    </location>
</feature>
<dbReference type="SMART" id="SM00448">
    <property type="entry name" value="REC"/>
    <property type="match status" value="1"/>
</dbReference>
<evidence type="ECO:0000256" key="9">
    <source>
        <dbReference type="PROSITE-ProRule" id="PRU00169"/>
    </source>
</evidence>
<evidence type="ECO:0000256" key="8">
    <source>
        <dbReference type="ARBA" id="ARBA00023012"/>
    </source>
</evidence>
<accession>A0A5K8A870</accession>
<dbReference type="Pfam" id="PF00512">
    <property type="entry name" value="HisKA"/>
    <property type="match status" value="1"/>
</dbReference>
<evidence type="ECO:0000256" key="4">
    <source>
        <dbReference type="ARBA" id="ARBA00022679"/>
    </source>
</evidence>
<evidence type="ECO:0000256" key="3">
    <source>
        <dbReference type="ARBA" id="ARBA00022553"/>
    </source>
</evidence>
<dbReference type="AlphaFoldDB" id="A0A5K8A870"/>
<keyword evidence="5" id="KW-0547">Nucleotide-binding</keyword>
<comment type="catalytic activity">
    <reaction evidence="1">
        <text>ATP + protein L-histidine = ADP + protein N-phospho-L-histidine.</text>
        <dbReference type="EC" id="2.7.13.3"/>
    </reaction>
</comment>
<dbReference type="Gene3D" id="3.30.450.20">
    <property type="entry name" value="PAS domain"/>
    <property type="match status" value="1"/>
</dbReference>
<dbReference type="NCBIfam" id="TIGR00229">
    <property type="entry name" value="sensory_box"/>
    <property type="match status" value="1"/>
</dbReference>
<sequence>MIDNQKRSISKNLTIGLVAVIVIMSVAFIATYYWRVSNSLMLRLEEEADDYIDVVASTLKVPLWDMDRENINTICLYYTQNESIAMIKLFGASGEIIFQNEAELKDNEGTLAKRSKEILYDGERIGKVVIALSPVRSIEAKRDILKTSIIAFLISVVGIVFSTGYLLKRILQKPIDALGKIAESYSAGEYHPRLNEVSYKEFEPFMSVLAGMGTTIESQMNELQKAEESIRKHRDHLEYMVDRRTRELERSNLELQKEIQERKDAQKEVKANQQKLEAIFQASPVGIGLVVNRRLDWANETMYLLVGYENGSLFGEKARVLYENEKEYKRVGRELSKTISRCQTGSAETKWVRKDGTVFDCQLRAYPLDTDRPSKGQIISVSDVSETKMLEAKLQQAKKMEAIGTLAGGVAHDLNNILSGIVSYPELILMDIPEKSPLRKPLLTMQKSGEKAVEIVQDLLTMARRGVSITEVVNLNHIIVEQLNSPEMKKLKSFHPDVMIHADLDESLLNINVSPIHIAKCITNLISNAAEAMPEGGQIEISTENIYLSTPMKGYETIEEGDYVKLAVADNGVGMSEDVAERIFEPFFTKKKMGRSGTGLGMAVVWGTVKDHNGYIDIESSEGKGATFYLYFPVTREPLKREEDGLRFEALTGNGESVLVVDDVEEQREIATGILQKLGYSVFSVSSGEEALDFMTNNSVAILILDMIMDPGMDGLETYQRIAEYHPGQKAIIASGFSKTERVKALQKIGAGCYLKKPYTLKNIGLAIKAELAKA</sequence>
<evidence type="ECO:0000256" key="1">
    <source>
        <dbReference type="ARBA" id="ARBA00000085"/>
    </source>
</evidence>